<proteinExistence type="inferred from homology"/>
<dbReference type="OrthoDB" id="21421at2"/>
<reference evidence="3 4" key="1">
    <citation type="submission" date="2016-05" db="EMBL/GenBank/DDBJ databases">
        <title>Complete genome sequence of Corynebacterium crudilactis, a new Corynebacterium species isolated from raw cow's milk.</title>
        <authorList>
            <person name="Christian R."/>
            <person name="Zimmermann J."/>
            <person name="Lipski A."/>
            <person name="Kalinowski J."/>
        </authorList>
    </citation>
    <scope>NUCLEOTIDE SEQUENCE [LARGE SCALE GENOMIC DNA]</scope>
    <source>
        <strain evidence="3 4">JZ16</strain>
    </source>
</reference>
<evidence type="ECO:0000259" key="2">
    <source>
        <dbReference type="Pfam" id="PF17775"/>
    </source>
</evidence>
<dbReference type="InterPro" id="IPR023006">
    <property type="entry name" value="YchJ-like"/>
</dbReference>
<comment type="similarity">
    <text evidence="1">Belongs to the UPF0225 family.</text>
</comment>
<dbReference type="Gene3D" id="3.10.450.50">
    <property type="match status" value="1"/>
</dbReference>
<dbReference type="SUPFAM" id="SSF54427">
    <property type="entry name" value="NTF2-like"/>
    <property type="match status" value="1"/>
</dbReference>
<evidence type="ECO:0000313" key="4">
    <source>
        <dbReference type="Proteomes" id="UP000076929"/>
    </source>
</evidence>
<dbReference type="InterPro" id="IPR048469">
    <property type="entry name" value="YchJ-like_M"/>
</dbReference>
<dbReference type="AlphaFoldDB" id="A0A172QTF6"/>
<dbReference type="Pfam" id="PF17775">
    <property type="entry name" value="YchJ_M-like"/>
    <property type="match status" value="1"/>
</dbReference>
<organism evidence="3 4">
    <name type="scientific">Corynebacterium crudilactis</name>
    <dbReference type="NCBI Taxonomy" id="1652495"/>
    <lineage>
        <taxon>Bacteria</taxon>
        <taxon>Bacillati</taxon>
        <taxon>Actinomycetota</taxon>
        <taxon>Actinomycetes</taxon>
        <taxon>Mycobacteriales</taxon>
        <taxon>Corynebacteriaceae</taxon>
        <taxon>Corynebacterium</taxon>
    </lineage>
</organism>
<protein>
    <recommendedName>
        <fullName evidence="1">UPF0225 protein ccrud_06950</fullName>
    </recommendedName>
</protein>
<dbReference type="STRING" id="1652495.ccrud_06950"/>
<sequence length="134" mass="14666">MNNAAPNKPLEKRCPCGTGLSYGECCHRFHSGELIAPTAEALMRARFTAFAVGDSEYLLKTWDPKTCPSELGLDVGIDFYRLDILETSGGGPFDETGRVKFQAFYKGLASGVQEEDSAFRKVNGAWVYSTGELD</sequence>
<dbReference type="EMBL" id="CP015622">
    <property type="protein sequence ID" value="ANE03972.1"/>
    <property type="molecule type" value="Genomic_DNA"/>
</dbReference>
<dbReference type="RefSeq" id="WP_066565569.1">
    <property type="nucleotide sequence ID" value="NZ_CP015622.1"/>
</dbReference>
<evidence type="ECO:0000313" key="3">
    <source>
        <dbReference type="EMBL" id="ANE03972.1"/>
    </source>
</evidence>
<name>A0A172QTF6_9CORY</name>
<dbReference type="InterPro" id="IPR032710">
    <property type="entry name" value="NTF2-like_dom_sf"/>
</dbReference>
<evidence type="ECO:0000256" key="1">
    <source>
        <dbReference type="HAMAP-Rule" id="MF_00612"/>
    </source>
</evidence>
<dbReference type="HAMAP" id="MF_00612">
    <property type="entry name" value="UPF0225"/>
    <property type="match status" value="1"/>
</dbReference>
<dbReference type="Proteomes" id="UP000076929">
    <property type="component" value="Chromosome"/>
</dbReference>
<keyword evidence="4" id="KW-1185">Reference proteome</keyword>
<gene>
    <name evidence="3" type="ORF">ccrud_06950</name>
</gene>
<feature type="domain" description="YchJ-like middle NTF2-like" evidence="2">
    <location>
        <begin position="38"/>
        <end position="131"/>
    </location>
</feature>
<accession>A0A172QTF6</accession>
<dbReference type="KEGG" id="ccjz:ccrud_06950"/>